<evidence type="ECO:0000256" key="12">
    <source>
        <dbReference type="HAMAP-Rule" id="MF_01635"/>
    </source>
</evidence>
<protein>
    <recommendedName>
        <fullName evidence="12 13">4-hydroxybenzoate octaprenyltransferase</fullName>
        <ecNumber evidence="12 13">2.5.1.39</ecNumber>
    </recommendedName>
    <alternativeName>
        <fullName evidence="12">4-HB polyprenyltransferase</fullName>
    </alternativeName>
</protein>
<keyword evidence="9 12" id="KW-0460">Magnesium</keyword>
<keyword evidence="4 12" id="KW-1003">Cell membrane</keyword>
<evidence type="ECO:0000256" key="10">
    <source>
        <dbReference type="ARBA" id="ARBA00022989"/>
    </source>
</evidence>
<dbReference type="GO" id="GO:0008412">
    <property type="term" value="F:4-hydroxybenzoate polyprenyltransferase activity"/>
    <property type="evidence" value="ECO:0007669"/>
    <property type="project" value="UniProtKB-UniRule"/>
</dbReference>
<dbReference type="GO" id="GO:0006744">
    <property type="term" value="P:ubiquinone biosynthetic process"/>
    <property type="evidence" value="ECO:0007669"/>
    <property type="project" value="UniProtKB-UniRule"/>
</dbReference>
<dbReference type="InterPro" id="IPR030470">
    <property type="entry name" value="UbiA_prenylTrfase_CS"/>
</dbReference>
<dbReference type="PANTHER" id="PTHR11048">
    <property type="entry name" value="PRENYLTRANSFERASES"/>
    <property type="match status" value="1"/>
</dbReference>
<evidence type="ECO:0000256" key="1">
    <source>
        <dbReference type="ARBA" id="ARBA00001946"/>
    </source>
</evidence>
<gene>
    <name evidence="12 14" type="primary">ubiA</name>
    <name evidence="14" type="ORF">Q9312_14450</name>
</gene>
<keyword evidence="8 12" id="KW-0812">Transmembrane</keyword>
<dbReference type="GO" id="GO:0005886">
    <property type="term" value="C:plasma membrane"/>
    <property type="evidence" value="ECO:0007669"/>
    <property type="project" value="UniProtKB-SubCell"/>
</dbReference>
<evidence type="ECO:0000256" key="3">
    <source>
        <dbReference type="ARBA" id="ARBA00005985"/>
    </source>
</evidence>
<dbReference type="HAMAP" id="MF_01635">
    <property type="entry name" value="UbiA"/>
    <property type="match status" value="1"/>
</dbReference>
<comment type="subcellular location">
    <subcellularLocation>
        <location evidence="12">Cell inner membrane</location>
        <topology evidence="12">Multi-pass membrane protein</topology>
    </subcellularLocation>
    <subcellularLocation>
        <location evidence="2">Membrane</location>
        <topology evidence="2">Multi-pass membrane protein</topology>
    </subcellularLocation>
</comment>
<feature type="transmembrane region" description="Helical" evidence="12">
    <location>
        <begin position="132"/>
        <end position="164"/>
    </location>
</feature>
<dbReference type="FunFam" id="1.20.120.1780:FF:000001">
    <property type="entry name" value="4-hydroxybenzoate octaprenyltransferase"/>
    <property type="match status" value="1"/>
</dbReference>
<evidence type="ECO:0000256" key="7">
    <source>
        <dbReference type="ARBA" id="ARBA00022688"/>
    </source>
</evidence>
<keyword evidence="6 12" id="KW-0808">Transferase</keyword>
<comment type="function">
    <text evidence="12">Catalyzes the prenylation of para-hydroxybenzoate (PHB) with an all-trans polyprenyl group. Mediates the second step in the final reaction sequence of ubiquinone-8 (UQ-8) biosynthesis, which is the condensation of the polyisoprenoid side chain with PHB, generating the first membrane-bound Q intermediate 3-octaprenyl-4-hydroxybenzoate.</text>
</comment>
<comment type="similarity">
    <text evidence="3 12">Belongs to the UbiA prenyltransferase family.</text>
</comment>
<evidence type="ECO:0000313" key="14">
    <source>
        <dbReference type="EMBL" id="WMS86419.1"/>
    </source>
</evidence>
<dbReference type="Proteomes" id="UP001239782">
    <property type="component" value="Chromosome"/>
</dbReference>
<evidence type="ECO:0000256" key="6">
    <source>
        <dbReference type="ARBA" id="ARBA00022679"/>
    </source>
</evidence>
<feature type="transmembrane region" description="Helical" evidence="12">
    <location>
        <begin position="273"/>
        <end position="292"/>
    </location>
</feature>
<dbReference type="NCBIfam" id="TIGR01474">
    <property type="entry name" value="ubiA_proteo"/>
    <property type="match status" value="1"/>
</dbReference>
<dbReference type="InterPro" id="IPR000537">
    <property type="entry name" value="UbiA_prenyltransferase"/>
</dbReference>
<evidence type="ECO:0000256" key="8">
    <source>
        <dbReference type="ARBA" id="ARBA00022692"/>
    </source>
</evidence>
<evidence type="ECO:0000256" key="4">
    <source>
        <dbReference type="ARBA" id="ARBA00022475"/>
    </source>
</evidence>
<dbReference type="InterPro" id="IPR006370">
    <property type="entry name" value="HB_polyprenyltransferase-like"/>
</dbReference>
<feature type="transmembrane region" description="Helical" evidence="12">
    <location>
        <begin position="176"/>
        <end position="194"/>
    </location>
</feature>
<proteinExistence type="inferred from homology"/>
<feature type="transmembrane region" description="Helical" evidence="12">
    <location>
        <begin position="82"/>
        <end position="106"/>
    </location>
</feature>
<evidence type="ECO:0000256" key="11">
    <source>
        <dbReference type="ARBA" id="ARBA00023136"/>
    </source>
</evidence>
<comment type="pathway">
    <text evidence="12">Cofactor biosynthesis; ubiquinone biosynthesis.</text>
</comment>
<keyword evidence="5 12" id="KW-0997">Cell inner membrane</keyword>
<keyword evidence="7 12" id="KW-0831">Ubiquinone biosynthesis</keyword>
<keyword evidence="10 12" id="KW-1133">Transmembrane helix</keyword>
<feature type="transmembrane region" description="Helical" evidence="12">
    <location>
        <begin position="304"/>
        <end position="325"/>
    </location>
</feature>
<dbReference type="PANTHER" id="PTHR11048:SF28">
    <property type="entry name" value="4-HYDROXYBENZOATE POLYPRENYLTRANSFERASE, MITOCHONDRIAL"/>
    <property type="match status" value="1"/>
</dbReference>
<dbReference type="Pfam" id="PF01040">
    <property type="entry name" value="UbiA"/>
    <property type="match status" value="1"/>
</dbReference>
<feature type="transmembrane region" description="Helical" evidence="12">
    <location>
        <begin position="59"/>
        <end position="75"/>
    </location>
</feature>
<evidence type="ECO:0000313" key="15">
    <source>
        <dbReference type="Proteomes" id="UP001239782"/>
    </source>
</evidence>
<evidence type="ECO:0000256" key="9">
    <source>
        <dbReference type="ARBA" id="ARBA00022842"/>
    </source>
</evidence>
<feature type="transmembrane region" description="Helical" evidence="12">
    <location>
        <begin position="206"/>
        <end position="226"/>
    </location>
</feature>
<keyword evidence="15" id="KW-1185">Reference proteome</keyword>
<dbReference type="AlphaFoldDB" id="A0AA51RS12"/>
<evidence type="ECO:0000256" key="5">
    <source>
        <dbReference type="ARBA" id="ARBA00022519"/>
    </source>
</evidence>
<comment type="cofactor">
    <cofactor evidence="1 12">
        <name>Mg(2+)</name>
        <dbReference type="ChEBI" id="CHEBI:18420"/>
    </cofactor>
</comment>
<organism evidence="14 15">
    <name type="scientific">Pleionea litopenaei</name>
    <dbReference type="NCBI Taxonomy" id="3070815"/>
    <lineage>
        <taxon>Bacteria</taxon>
        <taxon>Pseudomonadati</taxon>
        <taxon>Pseudomonadota</taxon>
        <taxon>Gammaproteobacteria</taxon>
        <taxon>Oceanospirillales</taxon>
        <taxon>Pleioneaceae</taxon>
        <taxon>Pleionea</taxon>
    </lineage>
</organism>
<dbReference type="RefSeq" id="WP_309201564.1">
    <property type="nucleotide sequence ID" value="NZ_CP133548.1"/>
</dbReference>
<dbReference type="KEGG" id="plei:Q9312_14450"/>
<dbReference type="EC" id="2.5.1.39" evidence="12 13"/>
<dbReference type="Gene3D" id="1.10.357.140">
    <property type="entry name" value="UbiA prenyltransferase"/>
    <property type="match status" value="1"/>
</dbReference>
<evidence type="ECO:0000256" key="13">
    <source>
        <dbReference type="NCBIfam" id="TIGR01474"/>
    </source>
</evidence>
<evidence type="ECO:0000256" key="2">
    <source>
        <dbReference type="ARBA" id="ARBA00004141"/>
    </source>
</evidence>
<reference evidence="14 15" key="1">
    <citation type="submission" date="2023-08" db="EMBL/GenBank/DDBJ databases">
        <title>Pleionea litopenaei sp. nov., isolated from stomach of juvenile Litopenaeus vannamei.</title>
        <authorList>
            <person name="Rho A.M."/>
            <person name="Hwang C.Y."/>
        </authorList>
    </citation>
    <scope>NUCLEOTIDE SEQUENCE [LARGE SCALE GENOMIC DNA]</scope>
    <source>
        <strain evidence="14 15">HL-JVS1</strain>
    </source>
</reference>
<dbReference type="InterPro" id="IPR039653">
    <property type="entry name" value="Prenyltransferase"/>
</dbReference>
<dbReference type="CDD" id="cd13959">
    <property type="entry name" value="PT_UbiA_COQ2"/>
    <property type="match status" value="1"/>
</dbReference>
<sequence length="327" mass="37295">MGLGEKTTKDYWLIWSKWVNQKAPWLFKSVREIYWQKVPQPYASKLVEYSLLMRMNKPIGTYLLLWPTLWALLFAEKGAPSLFLLFVFICGTFLMRSAGCVINDIADRKFDGHVERTQARPLARKAVSTKEAVALFLVLSLVAFGLVLLLNVLTITLSFVAIIIASLYPYMKRYTYFPQLILGAAFAWSIPMAYAASTNTVPPEAWLLYISTLLWVLAYDTFYGMVDRKDDMKIGIKSTAILFGDADLPIIAMIQGFFLFGMLLLGNRYDLTWPYYLSLLASVGFMAYQFWITRKRQPDQCFKAFLNNNYIGLSIFVGIALHYAIGG</sequence>
<accession>A0AA51RS12</accession>
<dbReference type="InterPro" id="IPR044878">
    <property type="entry name" value="UbiA_sf"/>
</dbReference>
<dbReference type="EMBL" id="CP133548">
    <property type="protein sequence ID" value="WMS86419.1"/>
    <property type="molecule type" value="Genomic_DNA"/>
</dbReference>
<dbReference type="FunFam" id="1.10.357.140:FF:000002">
    <property type="entry name" value="4-hydroxybenzoate octaprenyltransferase"/>
    <property type="match status" value="1"/>
</dbReference>
<feature type="transmembrane region" description="Helical" evidence="12">
    <location>
        <begin position="246"/>
        <end position="267"/>
    </location>
</feature>
<dbReference type="PROSITE" id="PS00943">
    <property type="entry name" value="UBIA"/>
    <property type="match status" value="1"/>
</dbReference>
<keyword evidence="11 12" id="KW-0472">Membrane</keyword>
<dbReference type="Gene3D" id="1.20.120.1780">
    <property type="entry name" value="UbiA prenyltransferase"/>
    <property type="match status" value="1"/>
</dbReference>
<name>A0AA51RS12_9GAMM</name>
<comment type="catalytic activity">
    <reaction evidence="12">
        <text>all-trans-octaprenyl diphosphate + 4-hydroxybenzoate = 4-hydroxy-3-(all-trans-octaprenyl)benzoate + diphosphate</text>
        <dbReference type="Rhea" id="RHEA:27782"/>
        <dbReference type="ChEBI" id="CHEBI:1617"/>
        <dbReference type="ChEBI" id="CHEBI:17879"/>
        <dbReference type="ChEBI" id="CHEBI:33019"/>
        <dbReference type="ChEBI" id="CHEBI:57711"/>
        <dbReference type="EC" id="2.5.1.39"/>
    </reaction>
</comment>